<dbReference type="PANTHER" id="PTHR47478">
    <property type="match status" value="1"/>
</dbReference>
<sequence length="252" mass="28837">MKKKEYQAILMDVDGTLLDFNKAEVLGIREVMKAYGVEPSKEKEELYHQINKGLWESFERGEIPKQQIMDTRFALFFEKLDEMQPGTGILSRTKKGPLYFGLTKEELGIQAEKKYRRELDEGAFLIPGALEICRYLAERYPVYVVTNGVSKTQYKRIEKSGLSPYFKEIFVSEDAKSQKPQKEFFQYCFSRIPDCRPEDMIIIGDSLTSDIKGGCAAGTDTCWYNPAGAANKDPAVRVDYEIGDLMELKEIL</sequence>
<evidence type="ECO:0000313" key="2">
    <source>
        <dbReference type="Proteomes" id="UP000823900"/>
    </source>
</evidence>
<reference evidence="1" key="2">
    <citation type="submission" date="2021-04" db="EMBL/GenBank/DDBJ databases">
        <authorList>
            <person name="Gilroy R."/>
        </authorList>
    </citation>
    <scope>NUCLEOTIDE SEQUENCE</scope>
    <source>
        <strain evidence="1">CHK178-16964</strain>
    </source>
</reference>
<dbReference type="SUPFAM" id="SSF56784">
    <property type="entry name" value="HAD-like"/>
    <property type="match status" value="1"/>
</dbReference>
<dbReference type="Gene3D" id="3.40.50.1000">
    <property type="entry name" value="HAD superfamily/HAD-like"/>
    <property type="match status" value="1"/>
</dbReference>
<dbReference type="Pfam" id="PF13419">
    <property type="entry name" value="HAD_2"/>
    <property type="match status" value="1"/>
</dbReference>
<reference evidence="1" key="1">
    <citation type="journal article" date="2021" name="PeerJ">
        <title>Extensive microbial diversity within the chicken gut microbiome revealed by metagenomics and culture.</title>
        <authorList>
            <person name="Gilroy R."/>
            <person name="Ravi A."/>
            <person name="Getino M."/>
            <person name="Pursley I."/>
            <person name="Horton D.L."/>
            <person name="Alikhan N.F."/>
            <person name="Baker D."/>
            <person name="Gharbi K."/>
            <person name="Hall N."/>
            <person name="Watson M."/>
            <person name="Adriaenssens E.M."/>
            <person name="Foster-Nyarko E."/>
            <person name="Jarju S."/>
            <person name="Secka A."/>
            <person name="Antonio M."/>
            <person name="Oren A."/>
            <person name="Chaudhuri R.R."/>
            <person name="La Ragione R."/>
            <person name="Hildebrand F."/>
            <person name="Pallen M.J."/>
        </authorList>
    </citation>
    <scope>NUCLEOTIDE SEQUENCE</scope>
    <source>
        <strain evidence="1">CHK178-16964</strain>
    </source>
</reference>
<dbReference type="EMBL" id="DWZA01000101">
    <property type="protein sequence ID" value="HJA72328.1"/>
    <property type="molecule type" value="Genomic_DNA"/>
</dbReference>
<dbReference type="GO" id="GO:0016787">
    <property type="term" value="F:hydrolase activity"/>
    <property type="evidence" value="ECO:0007669"/>
    <property type="project" value="UniProtKB-KW"/>
</dbReference>
<gene>
    <name evidence="1" type="ORF">IAA07_12270</name>
</gene>
<dbReference type="NCBIfam" id="TIGR01549">
    <property type="entry name" value="HAD-SF-IA-v1"/>
    <property type="match status" value="1"/>
</dbReference>
<dbReference type="PANTHER" id="PTHR47478:SF1">
    <property type="entry name" value="PYRIMIDINE 5'-NUCLEOTIDASE YJJG"/>
    <property type="match status" value="1"/>
</dbReference>
<dbReference type="InterPro" id="IPR023198">
    <property type="entry name" value="PGP-like_dom2"/>
</dbReference>
<name>A0A9D2HLB0_9FIRM</name>
<dbReference type="InterPro" id="IPR036412">
    <property type="entry name" value="HAD-like_sf"/>
</dbReference>
<comment type="caution">
    <text evidence="1">The sequence shown here is derived from an EMBL/GenBank/DDBJ whole genome shotgun (WGS) entry which is preliminary data.</text>
</comment>
<protein>
    <submittedName>
        <fullName evidence="1">HAD-IA family hydrolase</fullName>
    </submittedName>
</protein>
<dbReference type="SFLD" id="SFLDG01129">
    <property type="entry name" value="C1.5:_HAD__Beta-PGM__Phosphata"/>
    <property type="match status" value="1"/>
</dbReference>
<accession>A0A9D2HLB0</accession>
<dbReference type="CDD" id="cd04305">
    <property type="entry name" value="HAD_Neu5Ac-Pase_like"/>
    <property type="match status" value="1"/>
</dbReference>
<dbReference type="InterPro" id="IPR041492">
    <property type="entry name" value="HAD_2"/>
</dbReference>
<keyword evidence="1" id="KW-0378">Hydrolase</keyword>
<dbReference type="AlphaFoldDB" id="A0A9D2HLB0"/>
<dbReference type="InterPro" id="IPR006439">
    <property type="entry name" value="HAD-SF_hydro_IA"/>
</dbReference>
<dbReference type="Gene3D" id="1.10.150.240">
    <property type="entry name" value="Putative phosphatase, domain 2"/>
    <property type="match status" value="1"/>
</dbReference>
<dbReference type="InterPro" id="IPR052550">
    <property type="entry name" value="Pyrimidine_5'-ntase_YjjG"/>
</dbReference>
<evidence type="ECO:0000313" key="1">
    <source>
        <dbReference type="EMBL" id="HJA72328.1"/>
    </source>
</evidence>
<proteinExistence type="predicted"/>
<dbReference type="InterPro" id="IPR023214">
    <property type="entry name" value="HAD_sf"/>
</dbReference>
<dbReference type="SFLD" id="SFLDG01135">
    <property type="entry name" value="C1.5.6:_HAD__Beta-PGM__Phospha"/>
    <property type="match status" value="1"/>
</dbReference>
<organism evidence="1 2">
    <name type="scientific">Candidatus Lachnoclostridium stercoravium</name>
    <dbReference type="NCBI Taxonomy" id="2838633"/>
    <lineage>
        <taxon>Bacteria</taxon>
        <taxon>Bacillati</taxon>
        <taxon>Bacillota</taxon>
        <taxon>Clostridia</taxon>
        <taxon>Lachnospirales</taxon>
        <taxon>Lachnospiraceae</taxon>
    </lineage>
</organism>
<dbReference type="Proteomes" id="UP000823900">
    <property type="component" value="Unassembled WGS sequence"/>
</dbReference>
<dbReference type="SFLD" id="SFLDS00003">
    <property type="entry name" value="Haloacid_Dehalogenase"/>
    <property type="match status" value="1"/>
</dbReference>